<evidence type="ECO:0000313" key="2">
    <source>
        <dbReference type="Proteomes" id="UP001237194"/>
    </source>
</evidence>
<dbReference type="RefSeq" id="WP_283899776.1">
    <property type="nucleotide sequence ID" value="NZ_JARWAF010000015.1"/>
</dbReference>
<dbReference type="Proteomes" id="UP001237194">
    <property type="component" value="Unassembled WGS sequence"/>
</dbReference>
<name>A0ABT7DI15_9ACTN</name>
<sequence>MKETTSTVLQCTAVTDTPITHALVALVEMPGGPDDPDDHLADRPYVLCELGEHDEDTEHAAHLWTAETEPPQHLWFRWTESGSGLRVHHRFVILPGCPARFINIDEGYRQWCGFPDEHPGDHSFRITDPLRDALAERARLEAQRLISEDDADDTPDES</sequence>
<organism evidence="1 2">
    <name type="scientific">Streptomyces pakalii</name>
    <dbReference type="NCBI Taxonomy" id="3036494"/>
    <lineage>
        <taxon>Bacteria</taxon>
        <taxon>Bacillati</taxon>
        <taxon>Actinomycetota</taxon>
        <taxon>Actinomycetes</taxon>
        <taxon>Kitasatosporales</taxon>
        <taxon>Streptomycetaceae</taxon>
        <taxon>Streptomyces</taxon>
    </lineage>
</organism>
<protein>
    <submittedName>
        <fullName evidence="1">Uncharacterized protein</fullName>
    </submittedName>
</protein>
<gene>
    <name evidence="1" type="ORF">P5W92_29450</name>
</gene>
<proteinExistence type="predicted"/>
<accession>A0ABT7DI15</accession>
<comment type="caution">
    <text evidence="1">The sequence shown here is derived from an EMBL/GenBank/DDBJ whole genome shotgun (WGS) entry which is preliminary data.</text>
</comment>
<dbReference type="EMBL" id="JARWAF010000015">
    <property type="protein sequence ID" value="MDJ1644509.1"/>
    <property type="molecule type" value="Genomic_DNA"/>
</dbReference>
<evidence type="ECO:0000313" key="1">
    <source>
        <dbReference type="EMBL" id="MDJ1644509.1"/>
    </source>
</evidence>
<reference evidence="1 2" key="1">
    <citation type="submission" date="2023-04" db="EMBL/GenBank/DDBJ databases">
        <title>A novel species of the genus Streptomyces: Streptomyces pakalii sp. nov. isolated from a Mexican soil jungle.</title>
        <authorList>
            <person name="Chavez-Hernandez M.A."/>
            <person name="Ortiz-Alvarez J."/>
            <person name="Villa-Tanaca L."/>
            <person name="Hernandez-Rodriguez C."/>
        </authorList>
    </citation>
    <scope>NUCLEOTIDE SEQUENCE [LARGE SCALE GENOMIC DNA]</scope>
    <source>
        <strain evidence="1 2">ENCB-J15</strain>
    </source>
</reference>
<keyword evidence="2" id="KW-1185">Reference proteome</keyword>